<dbReference type="Proteomes" id="UP000886501">
    <property type="component" value="Unassembled WGS sequence"/>
</dbReference>
<protein>
    <submittedName>
        <fullName evidence="1">Protein serine/threonine phosphatase 2C</fullName>
    </submittedName>
</protein>
<sequence length="370" mass="40583">MPPKDTSPPIVAHTQGPRRFMEDSHALVAPFNQVHGQGFFAVFDGHAGKHAAEWCGQHFHEYLQKAMKSNPTLSIPDILNQTFHDVDSHLSKLAEDADGKMHSGCTAVTAFLRIEDPDGKQSFLENCNSDATIPVSPERTTTPSPVSPTSTKSNLNTDGTVEDSGTESPSDDKEKKTRRRSRLKNALKSLSVGSNHSLTSNTVAPPNTFTPTDPNLRRVLYCANAGDARGVLCRGGKAIRLTYDHKGSDKQEAKRIMDAGGFVMSGRVNGVLAVTRSLGDSSMKEFVVGSPYTTETELYDEDEFVILACDGLWDIAEDKEAIDHVRYIKSPKEAVEELLKYAKVRYSNDNVTVVVIRLRDPPAPENEKAQ</sequence>
<reference evidence="1" key="1">
    <citation type="submission" date="2019-10" db="EMBL/GenBank/DDBJ databases">
        <authorList>
            <consortium name="DOE Joint Genome Institute"/>
            <person name="Kuo A."/>
            <person name="Miyauchi S."/>
            <person name="Kiss E."/>
            <person name="Drula E."/>
            <person name="Kohler A."/>
            <person name="Sanchez-Garcia M."/>
            <person name="Andreopoulos B."/>
            <person name="Barry K.W."/>
            <person name="Bonito G."/>
            <person name="Buee M."/>
            <person name="Carver A."/>
            <person name="Chen C."/>
            <person name="Cichocki N."/>
            <person name="Clum A."/>
            <person name="Culley D."/>
            <person name="Crous P.W."/>
            <person name="Fauchery L."/>
            <person name="Girlanda M."/>
            <person name="Hayes R."/>
            <person name="Keri Z."/>
            <person name="Labutti K."/>
            <person name="Lipzen A."/>
            <person name="Lombard V."/>
            <person name="Magnuson J."/>
            <person name="Maillard F."/>
            <person name="Morin E."/>
            <person name="Murat C."/>
            <person name="Nolan M."/>
            <person name="Ohm R."/>
            <person name="Pangilinan J."/>
            <person name="Pereira M."/>
            <person name="Perotto S."/>
            <person name="Peter M."/>
            <person name="Riley R."/>
            <person name="Sitrit Y."/>
            <person name="Stielow B."/>
            <person name="Szollosi G."/>
            <person name="Zifcakova L."/>
            <person name="Stursova M."/>
            <person name="Spatafora J.W."/>
            <person name="Tedersoo L."/>
            <person name="Vaario L.-M."/>
            <person name="Yamada A."/>
            <person name="Yan M."/>
            <person name="Wang P."/>
            <person name="Xu J."/>
            <person name="Bruns T."/>
            <person name="Baldrian P."/>
            <person name="Vilgalys R."/>
            <person name="Henrissat B."/>
            <person name="Grigoriev I.V."/>
            <person name="Hibbett D."/>
            <person name="Nagy L.G."/>
            <person name="Martin F.M."/>
        </authorList>
    </citation>
    <scope>NUCLEOTIDE SEQUENCE</scope>
    <source>
        <strain evidence="1">P2</strain>
    </source>
</reference>
<accession>A0ACB6Z5E7</accession>
<comment type="caution">
    <text evidence="1">The sequence shown here is derived from an EMBL/GenBank/DDBJ whole genome shotgun (WGS) entry which is preliminary data.</text>
</comment>
<evidence type="ECO:0000313" key="2">
    <source>
        <dbReference type="Proteomes" id="UP000886501"/>
    </source>
</evidence>
<proteinExistence type="predicted"/>
<name>A0ACB6Z5E7_THEGA</name>
<keyword evidence="2" id="KW-1185">Reference proteome</keyword>
<evidence type="ECO:0000313" key="1">
    <source>
        <dbReference type="EMBL" id="KAF9644610.1"/>
    </source>
</evidence>
<dbReference type="EMBL" id="MU118128">
    <property type="protein sequence ID" value="KAF9644610.1"/>
    <property type="molecule type" value="Genomic_DNA"/>
</dbReference>
<gene>
    <name evidence="1" type="ORF">BDM02DRAFT_3157128</name>
</gene>
<reference evidence="1" key="2">
    <citation type="journal article" date="2020" name="Nat. Commun.">
        <title>Large-scale genome sequencing of mycorrhizal fungi provides insights into the early evolution of symbiotic traits.</title>
        <authorList>
            <person name="Miyauchi S."/>
            <person name="Kiss E."/>
            <person name="Kuo A."/>
            <person name="Drula E."/>
            <person name="Kohler A."/>
            <person name="Sanchez-Garcia M."/>
            <person name="Morin E."/>
            <person name="Andreopoulos B."/>
            <person name="Barry K.W."/>
            <person name="Bonito G."/>
            <person name="Buee M."/>
            <person name="Carver A."/>
            <person name="Chen C."/>
            <person name="Cichocki N."/>
            <person name="Clum A."/>
            <person name="Culley D."/>
            <person name="Crous P.W."/>
            <person name="Fauchery L."/>
            <person name="Girlanda M."/>
            <person name="Hayes R.D."/>
            <person name="Keri Z."/>
            <person name="LaButti K."/>
            <person name="Lipzen A."/>
            <person name="Lombard V."/>
            <person name="Magnuson J."/>
            <person name="Maillard F."/>
            <person name="Murat C."/>
            <person name="Nolan M."/>
            <person name="Ohm R.A."/>
            <person name="Pangilinan J."/>
            <person name="Pereira M.F."/>
            <person name="Perotto S."/>
            <person name="Peter M."/>
            <person name="Pfister S."/>
            <person name="Riley R."/>
            <person name="Sitrit Y."/>
            <person name="Stielow J.B."/>
            <person name="Szollosi G."/>
            <person name="Zifcakova L."/>
            <person name="Stursova M."/>
            <person name="Spatafora J.W."/>
            <person name="Tedersoo L."/>
            <person name="Vaario L.M."/>
            <person name="Yamada A."/>
            <person name="Yan M."/>
            <person name="Wang P."/>
            <person name="Xu J."/>
            <person name="Bruns T."/>
            <person name="Baldrian P."/>
            <person name="Vilgalys R."/>
            <person name="Dunand C."/>
            <person name="Henrissat B."/>
            <person name="Grigoriev I.V."/>
            <person name="Hibbett D."/>
            <person name="Nagy L.G."/>
            <person name="Martin F.M."/>
        </authorList>
    </citation>
    <scope>NUCLEOTIDE SEQUENCE</scope>
    <source>
        <strain evidence="1">P2</strain>
    </source>
</reference>
<organism evidence="1 2">
    <name type="scientific">Thelephora ganbajun</name>
    <name type="common">Ganba fungus</name>
    <dbReference type="NCBI Taxonomy" id="370292"/>
    <lineage>
        <taxon>Eukaryota</taxon>
        <taxon>Fungi</taxon>
        <taxon>Dikarya</taxon>
        <taxon>Basidiomycota</taxon>
        <taxon>Agaricomycotina</taxon>
        <taxon>Agaricomycetes</taxon>
        <taxon>Thelephorales</taxon>
        <taxon>Thelephoraceae</taxon>
        <taxon>Thelephora</taxon>
    </lineage>
</organism>